<dbReference type="CDD" id="cd13590">
    <property type="entry name" value="PBP2_PotD_PotF_like"/>
    <property type="match status" value="1"/>
</dbReference>
<evidence type="ECO:0000256" key="4">
    <source>
        <dbReference type="ARBA" id="ARBA00022764"/>
    </source>
</evidence>
<dbReference type="Proteomes" id="UP000886723">
    <property type="component" value="Unassembled WGS sequence"/>
</dbReference>
<dbReference type="PANTHER" id="PTHR30222">
    <property type="entry name" value="SPERMIDINE/PUTRESCINE-BINDING PERIPLASMIC PROTEIN"/>
    <property type="match status" value="1"/>
</dbReference>
<feature type="signal peptide" evidence="6">
    <location>
        <begin position="1"/>
        <end position="22"/>
    </location>
</feature>
<keyword evidence="4" id="KW-0574">Periplasm</keyword>
<dbReference type="AlphaFoldDB" id="A0A9D1NUS8"/>
<dbReference type="PIRSF" id="PIRSF019574">
    <property type="entry name" value="Periplasmic_polyamine_BP"/>
    <property type="match status" value="1"/>
</dbReference>
<comment type="caution">
    <text evidence="7">The sequence shown here is derived from an EMBL/GenBank/DDBJ whole genome shotgun (WGS) entry which is preliminary data.</text>
</comment>
<dbReference type="PRINTS" id="PR00909">
    <property type="entry name" value="SPERMDNBNDNG"/>
</dbReference>
<reference evidence="7" key="1">
    <citation type="submission" date="2020-10" db="EMBL/GenBank/DDBJ databases">
        <authorList>
            <person name="Gilroy R."/>
        </authorList>
    </citation>
    <scope>NUCLEOTIDE SEQUENCE</scope>
    <source>
        <strain evidence="7">ChiBcec2-4451</strain>
    </source>
</reference>
<keyword evidence="3 6" id="KW-0732">Signal</keyword>
<dbReference type="GO" id="GO:0042597">
    <property type="term" value="C:periplasmic space"/>
    <property type="evidence" value="ECO:0007669"/>
    <property type="project" value="UniProtKB-SubCell"/>
</dbReference>
<feature type="chain" id="PRO_5038454806" evidence="6">
    <location>
        <begin position="23"/>
        <end position="350"/>
    </location>
</feature>
<dbReference type="Pfam" id="PF13416">
    <property type="entry name" value="SBP_bac_8"/>
    <property type="match status" value="1"/>
</dbReference>
<protein>
    <submittedName>
        <fullName evidence="7">Spermidine/putrescine ABC transporter substrate-binding protein</fullName>
    </submittedName>
</protein>
<reference evidence="7" key="2">
    <citation type="journal article" date="2021" name="PeerJ">
        <title>Extensive microbial diversity within the chicken gut microbiome revealed by metagenomics and culture.</title>
        <authorList>
            <person name="Gilroy R."/>
            <person name="Ravi A."/>
            <person name="Getino M."/>
            <person name="Pursley I."/>
            <person name="Horton D.L."/>
            <person name="Alikhan N.F."/>
            <person name="Baker D."/>
            <person name="Gharbi K."/>
            <person name="Hall N."/>
            <person name="Watson M."/>
            <person name="Adriaenssens E.M."/>
            <person name="Foster-Nyarko E."/>
            <person name="Jarju S."/>
            <person name="Secka A."/>
            <person name="Antonio M."/>
            <person name="Oren A."/>
            <person name="Chaudhuri R.R."/>
            <person name="La Ragione R."/>
            <person name="Hildebrand F."/>
            <person name="Pallen M.J."/>
        </authorList>
    </citation>
    <scope>NUCLEOTIDE SEQUENCE</scope>
    <source>
        <strain evidence="7">ChiBcec2-4451</strain>
    </source>
</reference>
<evidence type="ECO:0000256" key="2">
    <source>
        <dbReference type="ARBA" id="ARBA00022448"/>
    </source>
</evidence>
<evidence type="ECO:0000256" key="1">
    <source>
        <dbReference type="ARBA" id="ARBA00004418"/>
    </source>
</evidence>
<name>A0A9D1NUS8_9FIRM</name>
<dbReference type="EMBL" id="DVON01000185">
    <property type="protein sequence ID" value="HIV13215.1"/>
    <property type="molecule type" value="Genomic_DNA"/>
</dbReference>
<dbReference type="InterPro" id="IPR006059">
    <property type="entry name" value="SBP"/>
</dbReference>
<dbReference type="PANTHER" id="PTHR30222:SF17">
    <property type="entry name" value="SPERMIDINE_PUTRESCINE-BINDING PERIPLASMIC PROTEIN"/>
    <property type="match status" value="1"/>
</dbReference>
<organism evidence="7 8">
    <name type="scientific">Candidatus Pullilachnospira stercoravium</name>
    <dbReference type="NCBI Taxonomy" id="2840913"/>
    <lineage>
        <taxon>Bacteria</taxon>
        <taxon>Bacillati</taxon>
        <taxon>Bacillota</taxon>
        <taxon>Clostridia</taxon>
        <taxon>Lachnospirales</taxon>
        <taxon>Lachnospiraceae</taxon>
        <taxon>Lachnospiraceae incertae sedis</taxon>
        <taxon>Candidatus Pullilachnospira</taxon>
    </lineage>
</organism>
<proteinExistence type="predicted"/>
<keyword evidence="2" id="KW-0813">Transport</keyword>
<sequence length="350" mass="38452">MKKRVCAGLVILSAMLSMTGCGSGGGSGDAGELNVFIWTEYVPDSVVEAFEEETGISVNVTTYSSNEDMLAKVKSETAGAYDIVQPSDYMVEQMAAQDMLLELDTDRLENLDNIGEAYRNPSYDPEGKYAVPYMGGVAAIAVNTDMIQTEVTSYADLFTEDFQDSLVVLDDYRAVIGMAARSIGLSMNETDPDNLELIREQTLKLKDNIKLYDSDSPKSALIAGDCSAGVCWSAEIALAMEENPSIEIVFPEEGPYIFMDNWCITKDAKNVDAAYQFIDYMLRAETAQQVSEEFPYLQPNTAAMDLLGEEYSSNPAKNVPEDVIASGEYVQNLDTDSLAVYDSIWTELKK</sequence>
<evidence type="ECO:0000313" key="7">
    <source>
        <dbReference type="EMBL" id="HIV13215.1"/>
    </source>
</evidence>
<accession>A0A9D1NUS8</accession>
<evidence type="ECO:0000256" key="3">
    <source>
        <dbReference type="ARBA" id="ARBA00022729"/>
    </source>
</evidence>
<dbReference type="InterPro" id="IPR001188">
    <property type="entry name" value="Sperm_putr-bd"/>
</dbReference>
<gene>
    <name evidence="7" type="ORF">IAA63_08780</name>
</gene>
<dbReference type="SUPFAM" id="SSF53850">
    <property type="entry name" value="Periplasmic binding protein-like II"/>
    <property type="match status" value="1"/>
</dbReference>
<feature type="binding site" evidence="5">
    <location>
        <position position="40"/>
    </location>
    <ligand>
        <name>spermidine</name>
        <dbReference type="ChEBI" id="CHEBI:57834"/>
    </ligand>
</feature>
<dbReference type="GO" id="GO:0019808">
    <property type="term" value="F:polyamine binding"/>
    <property type="evidence" value="ECO:0007669"/>
    <property type="project" value="InterPro"/>
</dbReference>
<feature type="binding site" evidence="5">
    <location>
        <position position="89"/>
    </location>
    <ligand>
        <name>spermidine</name>
        <dbReference type="ChEBI" id="CHEBI:57834"/>
    </ligand>
</feature>
<dbReference type="GO" id="GO:0015846">
    <property type="term" value="P:polyamine transport"/>
    <property type="evidence" value="ECO:0007669"/>
    <property type="project" value="InterPro"/>
</dbReference>
<comment type="subcellular location">
    <subcellularLocation>
        <location evidence="1">Periplasm</location>
    </subcellularLocation>
</comment>
<dbReference type="PROSITE" id="PS51257">
    <property type="entry name" value="PROKAR_LIPOPROTEIN"/>
    <property type="match status" value="1"/>
</dbReference>
<dbReference type="Gene3D" id="3.40.190.10">
    <property type="entry name" value="Periplasmic binding protein-like II"/>
    <property type="match status" value="2"/>
</dbReference>
<evidence type="ECO:0000256" key="5">
    <source>
        <dbReference type="PIRSR" id="PIRSR019574-1"/>
    </source>
</evidence>
<evidence type="ECO:0000313" key="8">
    <source>
        <dbReference type="Proteomes" id="UP000886723"/>
    </source>
</evidence>
<evidence type="ECO:0000256" key="6">
    <source>
        <dbReference type="SAM" id="SignalP"/>
    </source>
</evidence>